<evidence type="ECO:0000256" key="5">
    <source>
        <dbReference type="SAM" id="SignalP"/>
    </source>
</evidence>
<keyword evidence="3" id="KW-0326">Glycosidase</keyword>
<keyword evidence="5" id="KW-0732">Signal</keyword>
<evidence type="ECO:0000256" key="4">
    <source>
        <dbReference type="RuleBase" id="RU003690"/>
    </source>
</evidence>
<dbReference type="EMBL" id="KZ819605">
    <property type="protein sequence ID" value="PWN32455.1"/>
    <property type="molecule type" value="Genomic_DNA"/>
</dbReference>
<dbReference type="STRING" id="1280837.A0A316VAC0"/>
<dbReference type="PANTHER" id="PTHR10353:SF36">
    <property type="entry name" value="LP05116P"/>
    <property type="match status" value="1"/>
</dbReference>
<evidence type="ECO:0000256" key="3">
    <source>
        <dbReference type="ARBA" id="ARBA00023295"/>
    </source>
</evidence>
<dbReference type="InParanoid" id="A0A316VAC0"/>
<comment type="similarity">
    <text evidence="1 4">Belongs to the glycosyl hydrolase 1 family.</text>
</comment>
<dbReference type="Pfam" id="PF00232">
    <property type="entry name" value="Glyco_hydro_1"/>
    <property type="match status" value="1"/>
</dbReference>
<dbReference type="GO" id="GO:0005975">
    <property type="term" value="P:carbohydrate metabolic process"/>
    <property type="evidence" value="ECO:0007669"/>
    <property type="project" value="InterPro"/>
</dbReference>
<dbReference type="RefSeq" id="XP_025352757.1">
    <property type="nucleotide sequence ID" value="XM_025501462.1"/>
</dbReference>
<dbReference type="GO" id="GO:0008422">
    <property type="term" value="F:beta-glucosidase activity"/>
    <property type="evidence" value="ECO:0007669"/>
    <property type="project" value="TreeGrafter"/>
</dbReference>
<dbReference type="InterPro" id="IPR017853">
    <property type="entry name" value="GH"/>
</dbReference>
<dbReference type="OrthoDB" id="65569at2759"/>
<organism evidence="6 7">
    <name type="scientific">Meira miltonrushii</name>
    <dbReference type="NCBI Taxonomy" id="1280837"/>
    <lineage>
        <taxon>Eukaryota</taxon>
        <taxon>Fungi</taxon>
        <taxon>Dikarya</taxon>
        <taxon>Basidiomycota</taxon>
        <taxon>Ustilaginomycotina</taxon>
        <taxon>Exobasidiomycetes</taxon>
        <taxon>Exobasidiales</taxon>
        <taxon>Brachybasidiaceae</taxon>
        <taxon>Meira</taxon>
    </lineage>
</organism>
<dbReference type="SUPFAM" id="SSF51445">
    <property type="entry name" value="(Trans)glycosidases"/>
    <property type="match status" value="1"/>
</dbReference>
<dbReference type="PRINTS" id="PR00131">
    <property type="entry name" value="GLHYDRLASE1"/>
</dbReference>
<proteinExistence type="inferred from homology"/>
<dbReference type="Proteomes" id="UP000245771">
    <property type="component" value="Unassembled WGS sequence"/>
</dbReference>
<dbReference type="AlphaFoldDB" id="A0A316VAC0"/>
<name>A0A316VAC0_9BASI</name>
<keyword evidence="7" id="KW-1185">Reference proteome</keyword>
<dbReference type="PANTHER" id="PTHR10353">
    <property type="entry name" value="GLYCOSYL HYDROLASE"/>
    <property type="match status" value="1"/>
</dbReference>
<evidence type="ECO:0000256" key="1">
    <source>
        <dbReference type="ARBA" id="ARBA00010838"/>
    </source>
</evidence>
<feature type="chain" id="PRO_5016319131" evidence="5">
    <location>
        <begin position="22"/>
        <end position="505"/>
    </location>
</feature>
<sequence length="505" mass="56616">MKLSNLLSAITIAQSLSFASAQLSMNGRQLPKDFIYGCGVTAYQVEGAWNEDGKGVSIWDEFVHQKGHIKGGATGDVAMDFYHTYKKDIPLFKKSLGINNFDFTIAWTRLLPNGKGDKLNEKGVQYYKNVADVAHKNGMSTTCTLYHWDLPAALQHSYGGWKSDKIIADFKNYASLAMEALGKHCDRWASMNEIRTFCVEGYGGEDGDSAPGIKDDIPQMFQCAHHALLAHAEAYHEFQNLKKAGKVKDTTFGIKLDGSPAKPSNPHSAADRQAAQVSMAFGIGWDVAPLTTGDYPPLMRSTLAKHSKNPDILPRFTQEQSARLKDAYDIIYYDGYSSTFAAALPKGTKCDEDNQDYWPSCIDEETKNKRGKLIGKPTGSDWNFLTNDTLYQGLTYMHKKWNVKALAIGENGMVLRNPLKLSFHQKIDDKGRIEWYKSTLRNIKWALDTGIPLKGFIPWTCIRNFEWSNGYEGDFGLIYANPGKNQKRTPKKSSAFLRKAFHNKH</sequence>
<feature type="signal peptide" evidence="5">
    <location>
        <begin position="1"/>
        <end position="21"/>
    </location>
</feature>
<gene>
    <name evidence="6" type="ORF">FA14DRAFT_185587</name>
</gene>
<dbReference type="GeneID" id="37023243"/>
<protein>
    <submittedName>
        <fullName evidence="6">Glycoside hydrolase</fullName>
    </submittedName>
</protein>
<dbReference type="Gene3D" id="3.20.20.80">
    <property type="entry name" value="Glycosidases"/>
    <property type="match status" value="1"/>
</dbReference>
<dbReference type="PROSITE" id="PS00653">
    <property type="entry name" value="GLYCOSYL_HYDROL_F1_2"/>
    <property type="match status" value="1"/>
</dbReference>
<keyword evidence="2 6" id="KW-0378">Hydrolase</keyword>
<evidence type="ECO:0000313" key="6">
    <source>
        <dbReference type="EMBL" id="PWN32455.1"/>
    </source>
</evidence>
<evidence type="ECO:0000256" key="2">
    <source>
        <dbReference type="ARBA" id="ARBA00022801"/>
    </source>
</evidence>
<reference evidence="6 7" key="1">
    <citation type="journal article" date="2018" name="Mol. Biol. Evol.">
        <title>Broad Genomic Sampling Reveals a Smut Pathogenic Ancestry of the Fungal Clade Ustilaginomycotina.</title>
        <authorList>
            <person name="Kijpornyongpan T."/>
            <person name="Mondo S.J."/>
            <person name="Barry K."/>
            <person name="Sandor L."/>
            <person name="Lee J."/>
            <person name="Lipzen A."/>
            <person name="Pangilinan J."/>
            <person name="LaButti K."/>
            <person name="Hainaut M."/>
            <person name="Henrissat B."/>
            <person name="Grigoriev I.V."/>
            <person name="Spatafora J.W."/>
            <person name="Aime M.C."/>
        </authorList>
    </citation>
    <scope>NUCLEOTIDE SEQUENCE [LARGE SCALE GENOMIC DNA]</scope>
    <source>
        <strain evidence="6 7">MCA 3882</strain>
    </source>
</reference>
<dbReference type="InterPro" id="IPR033132">
    <property type="entry name" value="GH_1_N_CS"/>
</dbReference>
<dbReference type="InterPro" id="IPR001360">
    <property type="entry name" value="Glyco_hydro_1"/>
</dbReference>
<accession>A0A316VAC0</accession>
<evidence type="ECO:0000313" key="7">
    <source>
        <dbReference type="Proteomes" id="UP000245771"/>
    </source>
</evidence>